<keyword evidence="4" id="KW-1035">Host cytoplasm</keyword>
<evidence type="ECO:0000313" key="8">
    <source>
        <dbReference type="EMBL" id="KAG8176084.1"/>
    </source>
</evidence>
<evidence type="ECO:0000256" key="3">
    <source>
        <dbReference type="ARBA" id="ARBA00022884"/>
    </source>
</evidence>
<dbReference type="EMBL" id="JAFNEN010000918">
    <property type="protein sequence ID" value="KAG8176084.1"/>
    <property type="molecule type" value="Genomic_DNA"/>
</dbReference>
<dbReference type="PANTHER" id="PTHR31569">
    <property type="entry name" value="SWIM-TYPE DOMAIN-CONTAINING PROTEIN"/>
    <property type="match status" value="1"/>
</dbReference>
<dbReference type="InterPro" id="IPR052579">
    <property type="entry name" value="Zinc_finger_SWIM"/>
</dbReference>
<dbReference type="GO" id="GO:0003723">
    <property type="term" value="F:RNA binding"/>
    <property type="evidence" value="ECO:0007669"/>
    <property type="project" value="UniProtKB-KW"/>
</dbReference>
<keyword evidence="3" id="KW-0694">RNA-binding</keyword>
<evidence type="ECO:0000256" key="4">
    <source>
        <dbReference type="ARBA" id="ARBA00023200"/>
    </source>
</evidence>
<comment type="caution">
    <text evidence="8">The sequence shown here is derived from an EMBL/GenBank/DDBJ whole genome shotgun (WGS) entry which is preliminary data.</text>
</comment>
<evidence type="ECO:0008006" key="10">
    <source>
        <dbReference type="Google" id="ProtNLM"/>
    </source>
</evidence>
<evidence type="ECO:0000259" key="7">
    <source>
        <dbReference type="Pfam" id="PF21056"/>
    </source>
</evidence>
<dbReference type="GO" id="GO:0030430">
    <property type="term" value="C:host cell cytoplasm"/>
    <property type="evidence" value="ECO:0007669"/>
    <property type="project" value="UniProtKB-SubCell"/>
</dbReference>
<dbReference type="Pfam" id="PF21056">
    <property type="entry name" value="ZSWIM1-3_RNaseH-like"/>
    <property type="match status" value="1"/>
</dbReference>
<dbReference type="GO" id="GO:1990904">
    <property type="term" value="C:ribonucleoprotein complex"/>
    <property type="evidence" value="ECO:0007669"/>
    <property type="project" value="UniProtKB-KW"/>
</dbReference>
<sequence>MKTNNPNQHNESIQRLDTFLKTSGFGVSEDDLKLTRVLAIESSFTIQFRKCIAALDMFLSRFPTCSAAKIRICTIPSRYRGCTVLTSLRQLAEIVGMRLGELISFCFTDPLMHDVIRIGKEGEGIDVTDGYSPYQQDFQMVERTAYSVTANPTLFFWIHIIGCFLGEERSLRARYVSPKDIVKTFDSAAAFALSCTSSTEYSRIFTQTQEQARQIIQDKKDLDELNQATTAADQEYDQLSDIERRVADILDSIQTHGGLSPLQQERVRVHANRLERCAVDSVDGNANSEIVGVGLLGHETKENIEWLLNCFKDLNKMWVKTTSIMTDKDLSDREVFKTYFPQAHMLICKFHVLRTFKREVTVKKTDVF</sequence>
<keyword evidence="5" id="KW-0687">Ribonucleoprotein</keyword>
<dbReference type="InterPro" id="IPR000448">
    <property type="entry name" value="Rhabdo_ncapsid"/>
</dbReference>
<dbReference type="InterPro" id="IPR048324">
    <property type="entry name" value="ZSWIM1-3_RNaseH-like"/>
</dbReference>
<accession>A0AAV6TWG7</accession>
<dbReference type="InterPro" id="IPR035961">
    <property type="entry name" value="Rhabdovirus_nucleoprotein-like"/>
</dbReference>
<dbReference type="PANTHER" id="PTHR31569:SF4">
    <property type="entry name" value="SWIM-TYPE DOMAIN-CONTAINING PROTEIN"/>
    <property type="match status" value="1"/>
</dbReference>
<dbReference type="AlphaFoldDB" id="A0AAV6TWG7"/>
<evidence type="ECO:0000313" key="9">
    <source>
        <dbReference type="Proteomes" id="UP000827092"/>
    </source>
</evidence>
<name>A0AAV6TWG7_9ARAC</name>
<keyword evidence="9" id="KW-1185">Reference proteome</keyword>
<dbReference type="Gene3D" id="1.10.3610.10">
    <property type="entry name" value="Nucleoprotein"/>
    <property type="match status" value="1"/>
</dbReference>
<dbReference type="InterPro" id="IPR023330">
    <property type="entry name" value="Rhabdovirus_ncapsid_N"/>
</dbReference>
<evidence type="ECO:0000256" key="1">
    <source>
        <dbReference type="ARBA" id="ARBA00004192"/>
    </source>
</evidence>
<dbReference type="Gene3D" id="1.10.3570.10">
    <property type="entry name" value="Rhabdovirus nucleocapsid protein like domain"/>
    <property type="match status" value="1"/>
</dbReference>
<reference evidence="8 9" key="1">
    <citation type="journal article" date="2022" name="Nat. Ecol. Evol.">
        <title>A masculinizing supergene underlies an exaggerated male reproductive morph in a spider.</title>
        <authorList>
            <person name="Hendrickx F."/>
            <person name="De Corte Z."/>
            <person name="Sonet G."/>
            <person name="Van Belleghem S.M."/>
            <person name="Kostlbacher S."/>
            <person name="Vangestel C."/>
        </authorList>
    </citation>
    <scope>NUCLEOTIDE SEQUENCE [LARGE SCALE GENOMIC DNA]</scope>
    <source>
        <strain evidence="8">W744_W776</strain>
    </source>
</reference>
<evidence type="ECO:0000256" key="5">
    <source>
        <dbReference type="ARBA" id="ARBA00023274"/>
    </source>
</evidence>
<evidence type="ECO:0000256" key="2">
    <source>
        <dbReference type="ARBA" id="ARBA00004328"/>
    </source>
</evidence>
<evidence type="ECO:0000259" key="6">
    <source>
        <dbReference type="Pfam" id="PF00945"/>
    </source>
</evidence>
<dbReference type="Pfam" id="PF00945">
    <property type="entry name" value="Rhabdo_ncap"/>
    <property type="match status" value="1"/>
</dbReference>
<dbReference type="InterPro" id="IPR023331">
    <property type="entry name" value="Rhabdovirus_ncapsid_C"/>
</dbReference>
<feature type="domain" description="ZSWIM1/3 RNaseH-like" evidence="7">
    <location>
        <begin position="283"/>
        <end position="346"/>
    </location>
</feature>
<feature type="domain" description="Rhabdovirus nucleocapsid" evidence="6">
    <location>
        <begin position="2"/>
        <end position="238"/>
    </location>
</feature>
<protein>
    <recommendedName>
        <fullName evidence="10">MULE transposase domain-containing protein</fullName>
    </recommendedName>
</protein>
<proteinExistence type="predicted"/>
<organism evidence="8 9">
    <name type="scientific">Oedothorax gibbosus</name>
    <dbReference type="NCBI Taxonomy" id="931172"/>
    <lineage>
        <taxon>Eukaryota</taxon>
        <taxon>Metazoa</taxon>
        <taxon>Ecdysozoa</taxon>
        <taxon>Arthropoda</taxon>
        <taxon>Chelicerata</taxon>
        <taxon>Arachnida</taxon>
        <taxon>Araneae</taxon>
        <taxon>Araneomorphae</taxon>
        <taxon>Entelegynae</taxon>
        <taxon>Araneoidea</taxon>
        <taxon>Linyphiidae</taxon>
        <taxon>Erigoninae</taxon>
        <taxon>Oedothorax</taxon>
    </lineage>
</organism>
<dbReference type="Proteomes" id="UP000827092">
    <property type="component" value="Unassembled WGS sequence"/>
</dbReference>
<dbReference type="SUPFAM" id="SSF140809">
    <property type="entry name" value="Rhabdovirus nucleoprotein-like"/>
    <property type="match status" value="1"/>
</dbReference>
<comment type="subcellular location">
    <subcellularLocation>
        <location evidence="1">Host cytoplasm</location>
    </subcellularLocation>
    <subcellularLocation>
        <location evidence="2">Virion</location>
    </subcellularLocation>
</comment>
<gene>
    <name evidence="8" type="ORF">JTE90_025542</name>
</gene>